<protein>
    <submittedName>
        <fullName evidence="2">Putative membrane protein</fullName>
    </submittedName>
</protein>
<keyword evidence="1" id="KW-0472">Membrane</keyword>
<dbReference type="STRING" id="81479.RA876_16325"/>
<feature type="transmembrane region" description="Helical" evidence="1">
    <location>
        <begin position="12"/>
        <end position="36"/>
    </location>
</feature>
<keyword evidence="3" id="KW-1185">Reference proteome</keyword>
<evidence type="ECO:0000313" key="2">
    <source>
        <dbReference type="EMBL" id="OLP08164.1"/>
    </source>
</evidence>
<keyword evidence="1" id="KW-0812">Transmembrane</keyword>
<feature type="transmembrane region" description="Helical" evidence="1">
    <location>
        <begin position="48"/>
        <end position="68"/>
    </location>
</feature>
<accession>A0A1Q8YJC5</accession>
<evidence type="ECO:0000313" key="3">
    <source>
        <dbReference type="Proteomes" id="UP000185911"/>
    </source>
</evidence>
<reference evidence="2 3" key="1">
    <citation type="submission" date="2017-01" db="EMBL/GenBank/DDBJ databases">
        <title>Genome sequence of Rhodoferax antarcticus ANT.BR, a psychrophilic purple nonsulfur bacterium from an Antarctic microbial mat.</title>
        <authorList>
            <person name="Baker J."/>
            <person name="Riester C."/>
            <person name="Skinner B."/>
            <person name="Newell A."/>
            <person name="Swingley W."/>
            <person name="Madigan M."/>
            <person name="Jung D."/>
            <person name="Asao M."/>
            <person name="Chen M."/>
            <person name="Loughlin P."/>
            <person name="Pan H."/>
            <person name="Lin S."/>
            <person name="Li N."/>
            <person name="Shaw J."/>
            <person name="Prado M."/>
            <person name="Sherman C."/>
            <person name="Li X."/>
            <person name="Tang J."/>
            <person name="Blankenship R."/>
            <person name="Zhao T."/>
            <person name="Touchman J."/>
            <person name="Sattley M."/>
        </authorList>
    </citation>
    <scope>NUCLEOTIDE SEQUENCE [LARGE SCALE GENOMIC DNA]</scope>
    <source>
        <strain evidence="2 3">ANT.BR</strain>
    </source>
</reference>
<keyword evidence="1" id="KW-1133">Transmembrane helix</keyword>
<dbReference type="Pfam" id="PF04247">
    <property type="entry name" value="SirB"/>
    <property type="match status" value="1"/>
</dbReference>
<dbReference type="AlphaFoldDB" id="A0A1Q8YJC5"/>
<gene>
    <name evidence="2" type="ORF">BLL52_0452</name>
</gene>
<sequence length="138" mass="15548">MPHLLVLAPWLYVFILTTHITAVTLSVSLFAARGLGVALRQTWPMQKFWRWTSVWIDVVLMAAGLSLWGMLQFNPVRDDWLGVKLILLLVYIVLGSYGLKRAKTYRGRVLFSILALGCALTMVSIALAHHPLGWLLAF</sequence>
<evidence type="ECO:0000256" key="1">
    <source>
        <dbReference type="SAM" id="Phobius"/>
    </source>
</evidence>
<feature type="transmembrane region" description="Helical" evidence="1">
    <location>
        <begin position="109"/>
        <end position="128"/>
    </location>
</feature>
<feature type="transmembrane region" description="Helical" evidence="1">
    <location>
        <begin position="80"/>
        <end position="97"/>
    </location>
</feature>
<comment type="caution">
    <text evidence="2">The sequence shown here is derived from an EMBL/GenBank/DDBJ whole genome shotgun (WGS) entry which is preliminary data.</text>
</comment>
<dbReference type="EMBL" id="MSYM01000005">
    <property type="protein sequence ID" value="OLP08164.1"/>
    <property type="molecule type" value="Genomic_DNA"/>
</dbReference>
<dbReference type="Proteomes" id="UP000185911">
    <property type="component" value="Unassembled WGS sequence"/>
</dbReference>
<dbReference type="RefSeq" id="WP_075585068.1">
    <property type="nucleotide sequence ID" value="NZ_MSYM01000005.1"/>
</dbReference>
<dbReference type="GO" id="GO:0005886">
    <property type="term" value="C:plasma membrane"/>
    <property type="evidence" value="ECO:0007669"/>
    <property type="project" value="TreeGrafter"/>
</dbReference>
<proteinExistence type="predicted"/>
<organism evidence="2 3">
    <name type="scientific">Rhodoferax antarcticus ANT.BR</name>
    <dbReference type="NCBI Taxonomy" id="1111071"/>
    <lineage>
        <taxon>Bacteria</taxon>
        <taxon>Pseudomonadati</taxon>
        <taxon>Pseudomonadota</taxon>
        <taxon>Betaproteobacteria</taxon>
        <taxon>Burkholderiales</taxon>
        <taxon>Comamonadaceae</taxon>
        <taxon>Rhodoferax</taxon>
    </lineage>
</organism>
<dbReference type="InterPro" id="IPR007360">
    <property type="entry name" value="SirB"/>
</dbReference>
<dbReference type="PIRSF" id="PIRSF005610">
    <property type="entry name" value="SirB"/>
    <property type="match status" value="1"/>
</dbReference>
<dbReference type="PANTHER" id="PTHR39594:SF1">
    <property type="entry name" value="PROTEIN YCHQ"/>
    <property type="match status" value="1"/>
</dbReference>
<name>A0A1Q8YJC5_9BURK</name>
<dbReference type="PANTHER" id="PTHR39594">
    <property type="entry name" value="PROTEIN YCHQ"/>
    <property type="match status" value="1"/>
</dbReference>